<dbReference type="PANTHER" id="PTHR35174">
    <property type="entry name" value="BLL7171 PROTEIN-RELATED"/>
    <property type="match status" value="1"/>
</dbReference>
<evidence type="ECO:0000256" key="1">
    <source>
        <dbReference type="ARBA" id="ARBA00007689"/>
    </source>
</evidence>
<reference evidence="3 4" key="1">
    <citation type="submission" date="2018-10" db="EMBL/GenBank/DDBJ databases">
        <title>Aeromicrobium sp. 9W16Y-2 whole genome shotgun sequence.</title>
        <authorList>
            <person name="Li F."/>
        </authorList>
    </citation>
    <scope>NUCLEOTIDE SEQUENCE [LARGE SCALE GENOMIC DNA]</scope>
    <source>
        <strain evidence="3 4">9W16Y-2</strain>
    </source>
</reference>
<dbReference type="Gene3D" id="3.30.70.1060">
    <property type="entry name" value="Dimeric alpha+beta barrel"/>
    <property type="match status" value="1"/>
</dbReference>
<evidence type="ECO:0000313" key="4">
    <source>
        <dbReference type="Proteomes" id="UP000282515"/>
    </source>
</evidence>
<dbReference type="AlphaFoldDB" id="A0A3L8PHV2"/>
<name>A0A3L8PHV2_9ACTN</name>
<dbReference type="PANTHER" id="PTHR35174:SF3">
    <property type="entry name" value="BLL7171 PROTEIN"/>
    <property type="match status" value="1"/>
</dbReference>
<evidence type="ECO:0000313" key="3">
    <source>
        <dbReference type="EMBL" id="RLV54876.1"/>
    </source>
</evidence>
<dbReference type="InterPro" id="IPR011008">
    <property type="entry name" value="Dimeric_a/b-barrel"/>
</dbReference>
<organism evidence="3 4">
    <name type="scientific">Aeromicrobium phragmitis</name>
    <dbReference type="NCBI Taxonomy" id="2478914"/>
    <lineage>
        <taxon>Bacteria</taxon>
        <taxon>Bacillati</taxon>
        <taxon>Actinomycetota</taxon>
        <taxon>Actinomycetes</taxon>
        <taxon>Propionibacteriales</taxon>
        <taxon>Nocardioidaceae</taxon>
        <taxon>Aeromicrobium</taxon>
    </lineage>
</organism>
<comment type="caution">
    <text evidence="3">The sequence shown here is derived from an EMBL/GenBank/DDBJ whole genome shotgun (WGS) entry which is preliminary data.</text>
</comment>
<keyword evidence="4" id="KW-1185">Reference proteome</keyword>
<dbReference type="InterPro" id="IPR005545">
    <property type="entry name" value="YCII"/>
</dbReference>
<dbReference type="Proteomes" id="UP000282515">
    <property type="component" value="Unassembled WGS sequence"/>
</dbReference>
<evidence type="ECO:0000259" key="2">
    <source>
        <dbReference type="Pfam" id="PF03795"/>
    </source>
</evidence>
<protein>
    <recommendedName>
        <fullName evidence="2">YCII-related domain-containing protein</fullName>
    </recommendedName>
</protein>
<dbReference type="Pfam" id="PF03795">
    <property type="entry name" value="YCII"/>
    <property type="match status" value="1"/>
</dbReference>
<accession>A0A3L8PHV2</accession>
<feature type="domain" description="YCII-related" evidence="2">
    <location>
        <begin position="87"/>
        <end position="197"/>
    </location>
</feature>
<proteinExistence type="inferred from homology"/>
<gene>
    <name evidence="3" type="ORF">D9V41_13720</name>
</gene>
<sequence>MIPFSRSRSPESITRSVTSSCSAYAPCCWSMASTRVVLPWSTWATMATLRRSERVGTGKSYAKCRNSPRRSVIVVTNDGRTSMATQYLIALPGDEDVWEQMGPEEREKVFDRHREFSEQLAARGHEITGGAELEHSKHAKVVRAEGSGHVVTDGPYAETTEQLSGFYIVASDDLDDLLDVCKLMTFNGGVVEVRRLVDESGS</sequence>
<dbReference type="SUPFAM" id="SSF54909">
    <property type="entry name" value="Dimeric alpha+beta barrel"/>
    <property type="match status" value="1"/>
</dbReference>
<comment type="similarity">
    <text evidence="1">Belongs to the YciI family.</text>
</comment>
<dbReference type="EMBL" id="RDBF01000012">
    <property type="protein sequence ID" value="RLV54876.1"/>
    <property type="molecule type" value="Genomic_DNA"/>
</dbReference>